<sequence length="156" mass="17790">MATDAEIWALLYQAFASCPRPAHFTNYQHCCECFEHDQLLRSRDLETLAIADVGSPAWDPICFITPQGFAYYFPALARLALSAPDADWGWYGEQLFFHLVVDGSENRRWQFCTPQQRQAIAGLIEYLIETRTDLIEVNGCTEMAFDALEIWSAESP</sequence>
<proteinExistence type="predicted"/>
<dbReference type="Proteomes" id="UP001600165">
    <property type="component" value="Unassembled WGS sequence"/>
</dbReference>
<comment type="caution">
    <text evidence="1">The sequence shown here is derived from an EMBL/GenBank/DDBJ whole genome shotgun (WGS) entry which is preliminary data.</text>
</comment>
<evidence type="ECO:0000313" key="2">
    <source>
        <dbReference type="Proteomes" id="UP001600165"/>
    </source>
</evidence>
<dbReference type="RefSeq" id="WP_377967399.1">
    <property type="nucleotide sequence ID" value="NZ_JBHZOL010000098.1"/>
</dbReference>
<name>A0ABW6IIL2_9CYAN</name>
<reference evidence="1 2" key="1">
    <citation type="submission" date="2024-10" db="EMBL/GenBank/DDBJ databases">
        <authorList>
            <person name="Ratan Roy A."/>
            <person name="Morales Sandoval P.H."/>
            <person name="De Los Santos Villalobos S."/>
            <person name="Chakraborty S."/>
            <person name="Mukherjee J."/>
        </authorList>
    </citation>
    <scope>NUCLEOTIDE SEQUENCE [LARGE SCALE GENOMIC DNA]</scope>
    <source>
        <strain evidence="1 2">S1</strain>
    </source>
</reference>
<organism evidence="1 2">
    <name type="scientific">Almyronema epifaneia S1</name>
    <dbReference type="NCBI Taxonomy" id="2991925"/>
    <lineage>
        <taxon>Bacteria</taxon>
        <taxon>Bacillati</taxon>
        <taxon>Cyanobacteriota</taxon>
        <taxon>Cyanophyceae</taxon>
        <taxon>Nodosilineales</taxon>
        <taxon>Nodosilineaceae</taxon>
        <taxon>Almyronema</taxon>
        <taxon>Almyronema epifaneia</taxon>
    </lineage>
</organism>
<gene>
    <name evidence="1" type="ORF">ACFVKH_17370</name>
</gene>
<evidence type="ECO:0000313" key="1">
    <source>
        <dbReference type="EMBL" id="MFE4108056.1"/>
    </source>
</evidence>
<protein>
    <submittedName>
        <fullName evidence="1">DUF6714 family protein</fullName>
    </submittedName>
</protein>
<accession>A0ABW6IIL2</accession>
<dbReference type="EMBL" id="JBHZOL010000098">
    <property type="protein sequence ID" value="MFE4108056.1"/>
    <property type="molecule type" value="Genomic_DNA"/>
</dbReference>
<keyword evidence="2" id="KW-1185">Reference proteome</keyword>